<evidence type="ECO:0000313" key="4">
    <source>
        <dbReference type="Proteomes" id="UP000586252"/>
    </source>
</evidence>
<evidence type="ECO:0000313" key="3">
    <source>
        <dbReference type="Proteomes" id="UP000535954"/>
    </source>
</evidence>
<name>A0A7Y1M8J1_9PSED</name>
<dbReference type="AlphaFoldDB" id="A0A7Y1M8J1"/>
<dbReference type="RefSeq" id="WP_157255581.1">
    <property type="nucleotide sequence ID" value="NZ_JAAQYH010000029.1"/>
</dbReference>
<dbReference type="EMBL" id="JAAQYI010000026">
    <property type="protein sequence ID" value="NNA83072.1"/>
    <property type="molecule type" value="Genomic_DNA"/>
</dbReference>
<dbReference type="EMBL" id="JAAQYH010000029">
    <property type="protein sequence ID" value="NNA77007.1"/>
    <property type="molecule type" value="Genomic_DNA"/>
</dbReference>
<proteinExistence type="predicted"/>
<reference evidence="3 4" key="1">
    <citation type="journal article" date="2020" name="Front. Microbiol.">
        <title>Genetic Organization of the aprX-lipA2 Operon Affects the Proteolytic Potential of Pseudomonas Species in Milk.</title>
        <authorList>
            <person name="Maier C."/>
            <person name="Huptas C."/>
            <person name="von Neubeck M."/>
            <person name="Scherer S."/>
            <person name="Wenning M."/>
            <person name="Lucking G."/>
        </authorList>
    </citation>
    <scope>NUCLEOTIDE SEQUENCE [LARGE SCALE GENOMIC DNA]</scope>
    <source>
        <strain evidence="2 4">WS 5404</strain>
        <strain evidence="1 3">WS 5405</strain>
    </source>
</reference>
<dbReference type="Proteomes" id="UP000535954">
    <property type="component" value="Unassembled WGS sequence"/>
</dbReference>
<comment type="caution">
    <text evidence="1">The sequence shown here is derived from an EMBL/GenBank/DDBJ whole genome shotgun (WGS) entry which is preliminary data.</text>
</comment>
<accession>A0A7Y1M8J1</accession>
<sequence length="98" mass="10399">MKAELKLQLNAEPGLSELEGLVATLEQVLADAPHLRLKVLDLLFTLSDGSLKPGFVELVAIPAFGTDGHSVIELQITDRLRELVGALAAGDVEVLGID</sequence>
<organism evidence="1 3">
    <name type="scientific">Pseudomonas lactis</name>
    <dbReference type="NCBI Taxonomy" id="1615674"/>
    <lineage>
        <taxon>Bacteria</taxon>
        <taxon>Pseudomonadati</taxon>
        <taxon>Pseudomonadota</taxon>
        <taxon>Gammaproteobacteria</taxon>
        <taxon>Pseudomonadales</taxon>
        <taxon>Pseudomonadaceae</taxon>
        <taxon>Pseudomonas</taxon>
    </lineage>
</organism>
<protein>
    <submittedName>
        <fullName evidence="1">Uncharacterized protein</fullName>
    </submittedName>
</protein>
<evidence type="ECO:0000313" key="1">
    <source>
        <dbReference type="EMBL" id="NNA77007.1"/>
    </source>
</evidence>
<dbReference type="Proteomes" id="UP000586252">
    <property type="component" value="Unassembled WGS sequence"/>
</dbReference>
<evidence type="ECO:0000313" key="2">
    <source>
        <dbReference type="EMBL" id="NNA83072.1"/>
    </source>
</evidence>
<dbReference type="GeneID" id="45736663"/>
<gene>
    <name evidence="1" type="ORF">HBO13_30700</name>
    <name evidence="2" type="ORF">HBO30_30725</name>
</gene>